<protein>
    <recommendedName>
        <fullName evidence="1">Nodulin homeobox N-terminal domain-containing protein</fullName>
    </recommendedName>
</protein>
<dbReference type="EMBL" id="PNBA02000020">
    <property type="protein sequence ID" value="KAG6389008.1"/>
    <property type="molecule type" value="Genomic_DNA"/>
</dbReference>
<organism evidence="2">
    <name type="scientific">Salvia splendens</name>
    <name type="common">Scarlet sage</name>
    <dbReference type="NCBI Taxonomy" id="180675"/>
    <lineage>
        <taxon>Eukaryota</taxon>
        <taxon>Viridiplantae</taxon>
        <taxon>Streptophyta</taxon>
        <taxon>Embryophyta</taxon>
        <taxon>Tracheophyta</taxon>
        <taxon>Spermatophyta</taxon>
        <taxon>Magnoliopsida</taxon>
        <taxon>eudicotyledons</taxon>
        <taxon>Gunneridae</taxon>
        <taxon>Pentapetalae</taxon>
        <taxon>asterids</taxon>
        <taxon>lamiids</taxon>
        <taxon>Lamiales</taxon>
        <taxon>Lamiaceae</taxon>
        <taxon>Nepetoideae</taxon>
        <taxon>Mentheae</taxon>
        <taxon>Salviinae</taxon>
        <taxon>Salvia</taxon>
        <taxon>Salvia subgen. Calosphace</taxon>
        <taxon>core Calosphace</taxon>
    </lineage>
</organism>
<dbReference type="AlphaFoldDB" id="A0A8X8Z2H1"/>
<dbReference type="PANTHER" id="PTHR35743:SF1">
    <property type="entry name" value="NODULIN HOMEOBOX"/>
    <property type="match status" value="1"/>
</dbReference>
<dbReference type="Pfam" id="PF25246">
    <property type="entry name" value="Nodulin_N"/>
    <property type="match status" value="1"/>
</dbReference>
<evidence type="ECO:0000313" key="3">
    <source>
        <dbReference type="Proteomes" id="UP000298416"/>
    </source>
</evidence>
<dbReference type="InterPro" id="IPR039325">
    <property type="entry name" value="NDX"/>
</dbReference>
<dbReference type="InterPro" id="IPR057287">
    <property type="entry name" value="Ndx_N"/>
</dbReference>
<name>A0A8X8Z2H1_SALSN</name>
<keyword evidence="3" id="KW-1185">Reference proteome</keyword>
<sequence length="109" mass="12079">MNLKLSCSDNISSYMAVISCLKSKALSILMQLCEAESVSYPDDVASNTATQDMAKSAGLEVLALLKKAWYRFKTVKCSLRGKLPNGQWSLRQSSWQMPSQMIQIISHSS</sequence>
<reference evidence="2" key="2">
    <citation type="submission" date="2020-08" db="EMBL/GenBank/DDBJ databases">
        <title>Plant Genome Project.</title>
        <authorList>
            <person name="Zhang R.-G."/>
        </authorList>
    </citation>
    <scope>NUCLEOTIDE SEQUENCE</scope>
    <source>
        <strain evidence="2">Huo1</strain>
        <tissue evidence="2">Leaf</tissue>
    </source>
</reference>
<reference evidence="2" key="1">
    <citation type="submission" date="2018-01" db="EMBL/GenBank/DDBJ databases">
        <authorList>
            <person name="Mao J.F."/>
        </authorList>
    </citation>
    <scope>NUCLEOTIDE SEQUENCE</scope>
    <source>
        <strain evidence="2">Huo1</strain>
        <tissue evidence="2">Leaf</tissue>
    </source>
</reference>
<dbReference type="GO" id="GO:0003697">
    <property type="term" value="F:single-stranded DNA binding"/>
    <property type="evidence" value="ECO:0007669"/>
    <property type="project" value="InterPro"/>
</dbReference>
<dbReference type="Proteomes" id="UP000298416">
    <property type="component" value="Unassembled WGS sequence"/>
</dbReference>
<evidence type="ECO:0000313" key="2">
    <source>
        <dbReference type="EMBL" id="KAG6389008.1"/>
    </source>
</evidence>
<dbReference type="GO" id="GO:0009908">
    <property type="term" value="P:flower development"/>
    <property type="evidence" value="ECO:0007669"/>
    <property type="project" value="InterPro"/>
</dbReference>
<feature type="domain" description="Nodulin homeobox N-terminal" evidence="1">
    <location>
        <begin position="10"/>
        <end position="73"/>
    </location>
</feature>
<accession>A0A8X8Z2H1</accession>
<dbReference type="PROSITE" id="PS51257">
    <property type="entry name" value="PROKAR_LIPOPROTEIN"/>
    <property type="match status" value="1"/>
</dbReference>
<dbReference type="PANTHER" id="PTHR35743">
    <property type="entry name" value="NODULIN HOMEOBOX"/>
    <property type="match status" value="1"/>
</dbReference>
<proteinExistence type="predicted"/>
<evidence type="ECO:0000259" key="1">
    <source>
        <dbReference type="Pfam" id="PF25246"/>
    </source>
</evidence>
<gene>
    <name evidence="2" type="ORF">SASPL_150445</name>
</gene>
<comment type="caution">
    <text evidence="2">The sequence shown here is derived from an EMBL/GenBank/DDBJ whole genome shotgun (WGS) entry which is preliminary data.</text>
</comment>